<dbReference type="EMBL" id="KI545996">
    <property type="protein sequence ID" value="EST48274.1"/>
    <property type="molecule type" value="Genomic_DNA"/>
</dbReference>
<reference evidence="12 13" key="1">
    <citation type="journal article" date="2014" name="PLoS Genet.">
        <title>The Genome of Spironucleus salmonicida Highlights a Fish Pathogen Adapted to Fluctuating Environments.</title>
        <authorList>
            <person name="Xu F."/>
            <person name="Jerlstrom-Hultqvist J."/>
            <person name="Einarsson E."/>
            <person name="Astvaldsson A."/>
            <person name="Svard S.G."/>
            <person name="Andersson J.O."/>
        </authorList>
    </citation>
    <scope>NUCLEOTIDE SEQUENCE</scope>
    <source>
        <strain evidence="13">ATCC 50377</strain>
    </source>
</reference>
<dbReference type="OrthoDB" id="197206at2759"/>
<dbReference type="PANTHER" id="PTHR46264">
    <property type="entry name" value="TYROSINE-TRNA LIGASE"/>
    <property type="match status" value="1"/>
</dbReference>
<evidence type="ECO:0000256" key="8">
    <source>
        <dbReference type="ARBA" id="ARBA00023146"/>
    </source>
</evidence>
<evidence type="ECO:0000256" key="2">
    <source>
        <dbReference type="ARBA" id="ARBA00005594"/>
    </source>
</evidence>
<dbReference type="InterPro" id="IPR014729">
    <property type="entry name" value="Rossmann-like_a/b/a_fold"/>
</dbReference>
<reference evidence="13" key="2">
    <citation type="submission" date="2020-12" db="EMBL/GenBank/DDBJ databases">
        <title>New Spironucleus salmonicida genome in near-complete chromosomes.</title>
        <authorList>
            <person name="Xu F."/>
            <person name="Kurt Z."/>
            <person name="Jimenez-Gonzalez A."/>
            <person name="Astvaldsson A."/>
            <person name="Andersson J.O."/>
            <person name="Svard S.G."/>
        </authorList>
    </citation>
    <scope>NUCLEOTIDE SEQUENCE</scope>
    <source>
        <strain evidence="13">ATCC 50377</strain>
    </source>
</reference>
<proteinExistence type="inferred from homology"/>
<evidence type="ECO:0000256" key="5">
    <source>
        <dbReference type="ARBA" id="ARBA00022741"/>
    </source>
</evidence>
<dbReference type="Pfam" id="PF00579">
    <property type="entry name" value="tRNA-synt_1b"/>
    <property type="match status" value="1"/>
</dbReference>
<dbReference type="VEuPathDB" id="GiardiaDB:SS50377_25749"/>
<dbReference type="InterPro" id="IPR002305">
    <property type="entry name" value="aa-tRNA-synth_Ic"/>
</dbReference>
<keyword evidence="5 11" id="KW-0547">Nucleotide-binding</keyword>
<dbReference type="GO" id="GO:0005737">
    <property type="term" value="C:cytoplasm"/>
    <property type="evidence" value="ECO:0007669"/>
    <property type="project" value="TreeGrafter"/>
</dbReference>
<dbReference type="PIRSF" id="PIRSF006588">
    <property type="entry name" value="TyrRS_arch_euk"/>
    <property type="match status" value="1"/>
</dbReference>
<dbReference type="Gene3D" id="3.40.50.620">
    <property type="entry name" value="HUPs"/>
    <property type="match status" value="2"/>
</dbReference>
<dbReference type="GO" id="GO:0006437">
    <property type="term" value="P:tyrosyl-tRNA aminoacylation"/>
    <property type="evidence" value="ECO:0007669"/>
    <property type="project" value="TreeGrafter"/>
</dbReference>
<evidence type="ECO:0000256" key="9">
    <source>
        <dbReference type="ARBA" id="ARBA00033323"/>
    </source>
</evidence>
<comment type="function">
    <text evidence="1">Catalyzes the attachment of tyrosine to tRNA(Tyr) in a two-step reaction: tyrosine is first activated by ATP to form Tyr-AMP and then transferred to the acceptor end of tRNA(Tyr).</text>
</comment>
<evidence type="ECO:0000256" key="3">
    <source>
        <dbReference type="ARBA" id="ARBA00013160"/>
    </source>
</evidence>
<evidence type="ECO:0000256" key="10">
    <source>
        <dbReference type="ARBA" id="ARBA00048248"/>
    </source>
</evidence>
<keyword evidence="4 11" id="KW-0436">Ligase</keyword>
<evidence type="ECO:0000256" key="4">
    <source>
        <dbReference type="ARBA" id="ARBA00022598"/>
    </source>
</evidence>
<dbReference type="InterPro" id="IPR023617">
    <property type="entry name" value="Tyr-tRNA-ligase_arc/euk-type"/>
</dbReference>
<keyword evidence="8 11" id="KW-0030">Aminoacyl-tRNA synthetase</keyword>
<dbReference type="PANTHER" id="PTHR46264:SF4">
    <property type="entry name" value="TYROSINE--TRNA LIGASE, CYTOPLASMIC"/>
    <property type="match status" value="1"/>
</dbReference>
<dbReference type="FunFam" id="3.40.50.620:FF:000085">
    <property type="entry name" value="Tyrosine--tRNA ligase 1 cytoplasmic"/>
    <property type="match status" value="1"/>
</dbReference>
<evidence type="ECO:0000256" key="1">
    <source>
        <dbReference type="ARBA" id="ARBA00002025"/>
    </source>
</evidence>
<protein>
    <recommendedName>
        <fullName evidence="3">tyrosine--tRNA ligase</fullName>
        <ecNumber evidence="3">6.1.1.1</ecNumber>
    </recommendedName>
    <alternativeName>
        <fullName evidence="9">Tyrosyl-tRNA synthetase</fullName>
    </alternativeName>
</protein>
<dbReference type="SUPFAM" id="SSF52374">
    <property type="entry name" value="Nucleotidylyl transferase"/>
    <property type="match status" value="1"/>
</dbReference>
<dbReference type="NCBIfam" id="NF006330">
    <property type="entry name" value="PRK08560.1"/>
    <property type="match status" value="1"/>
</dbReference>
<dbReference type="AlphaFoldDB" id="V6M4L0"/>
<evidence type="ECO:0000313" key="12">
    <source>
        <dbReference type="EMBL" id="EST48274.1"/>
    </source>
</evidence>
<keyword evidence="6 11" id="KW-0067">ATP-binding</keyword>
<keyword evidence="14" id="KW-1185">Reference proteome</keyword>
<comment type="similarity">
    <text evidence="2 11">Belongs to the class-I aminoacyl-tRNA synthetase family.</text>
</comment>
<evidence type="ECO:0000313" key="14">
    <source>
        <dbReference type="Proteomes" id="UP000018208"/>
    </source>
</evidence>
<keyword evidence="7 11" id="KW-0648">Protein biosynthesis</keyword>
<evidence type="ECO:0000256" key="7">
    <source>
        <dbReference type="ARBA" id="ARBA00022917"/>
    </source>
</evidence>
<evidence type="ECO:0000256" key="11">
    <source>
        <dbReference type="RuleBase" id="RU363036"/>
    </source>
</evidence>
<dbReference type="GO" id="GO:0004831">
    <property type="term" value="F:tyrosine-tRNA ligase activity"/>
    <property type="evidence" value="ECO:0007669"/>
    <property type="project" value="UniProtKB-EC"/>
</dbReference>
<accession>V6M4L0</accession>
<dbReference type="InterPro" id="IPR050489">
    <property type="entry name" value="Tyr-tRNA_synthase"/>
</dbReference>
<dbReference type="Proteomes" id="UP000018208">
    <property type="component" value="Unassembled WGS sequence"/>
</dbReference>
<comment type="catalytic activity">
    <reaction evidence="10">
        <text>tRNA(Tyr) + L-tyrosine + ATP = L-tyrosyl-tRNA(Tyr) + AMP + diphosphate + H(+)</text>
        <dbReference type="Rhea" id="RHEA:10220"/>
        <dbReference type="Rhea" id="RHEA-COMP:9706"/>
        <dbReference type="Rhea" id="RHEA-COMP:9707"/>
        <dbReference type="ChEBI" id="CHEBI:15378"/>
        <dbReference type="ChEBI" id="CHEBI:30616"/>
        <dbReference type="ChEBI" id="CHEBI:33019"/>
        <dbReference type="ChEBI" id="CHEBI:58315"/>
        <dbReference type="ChEBI" id="CHEBI:78442"/>
        <dbReference type="ChEBI" id="CHEBI:78536"/>
        <dbReference type="ChEBI" id="CHEBI:456215"/>
        <dbReference type="EC" id="6.1.1.1"/>
    </reaction>
</comment>
<name>V6M4L0_9EUKA</name>
<organism evidence="12">
    <name type="scientific">Spironucleus salmonicida</name>
    <dbReference type="NCBI Taxonomy" id="348837"/>
    <lineage>
        <taxon>Eukaryota</taxon>
        <taxon>Metamonada</taxon>
        <taxon>Diplomonadida</taxon>
        <taxon>Hexamitidae</taxon>
        <taxon>Hexamitinae</taxon>
        <taxon>Spironucleus</taxon>
    </lineage>
</organism>
<sequence>MSQLTLEEKLAIFNRVGEEILDVTDLSQLLTTKPSPLVYDGFEPSGRIHIAQGLMKAINVNRMAQCGCKSLFYVADWFALLNGKCAGNLEAINKLGNYFIEVWKAVGMDMNAVEFVWNSDFIKNDKNYFKRVIQIARNFNLARSQRCSTALGRQESDNQPIAQILYPCMQAADVFELSVDICQLGMDQRKVNMLARDFAGKIKIQKPVIVSHHMLLGLIGGKMSKSVKGSAVFMDDSREDIAEKVMGADCELQVENNPVLEYFKYIVYGAKEVTLGNFNRDIKINSKSYPTYETLETGFLTSEFNREDMKKELVDCIDILVSSVREAFNNNKELQELQKFVMEMRLTR</sequence>
<gene>
    <name evidence="12" type="ORF">SS50377_11615</name>
    <name evidence="13" type="ORF">SS50377_25749</name>
</gene>
<dbReference type="EC" id="6.1.1.1" evidence="3"/>
<evidence type="ECO:0000313" key="13">
    <source>
        <dbReference type="EMBL" id="KAH0571560.1"/>
    </source>
</evidence>
<dbReference type="GO" id="GO:0005524">
    <property type="term" value="F:ATP binding"/>
    <property type="evidence" value="ECO:0007669"/>
    <property type="project" value="UniProtKB-KW"/>
</dbReference>
<evidence type="ECO:0000256" key="6">
    <source>
        <dbReference type="ARBA" id="ARBA00022840"/>
    </source>
</evidence>
<dbReference type="EMBL" id="AUWU02000006">
    <property type="protein sequence ID" value="KAH0571560.1"/>
    <property type="molecule type" value="Genomic_DNA"/>
</dbReference>